<dbReference type="Proteomes" id="UP000076858">
    <property type="component" value="Unassembled WGS sequence"/>
</dbReference>
<organism evidence="1 2">
    <name type="scientific">Daphnia magna</name>
    <dbReference type="NCBI Taxonomy" id="35525"/>
    <lineage>
        <taxon>Eukaryota</taxon>
        <taxon>Metazoa</taxon>
        <taxon>Ecdysozoa</taxon>
        <taxon>Arthropoda</taxon>
        <taxon>Crustacea</taxon>
        <taxon>Branchiopoda</taxon>
        <taxon>Diplostraca</taxon>
        <taxon>Cladocera</taxon>
        <taxon>Anomopoda</taxon>
        <taxon>Daphniidae</taxon>
        <taxon>Daphnia</taxon>
    </lineage>
</organism>
<keyword evidence="2" id="KW-1185">Reference proteome</keyword>
<name>A0A164LIN6_9CRUS</name>
<evidence type="ECO:0000313" key="2">
    <source>
        <dbReference type="Proteomes" id="UP000076858"/>
    </source>
</evidence>
<protein>
    <submittedName>
        <fullName evidence="1">Uncharacterized protein</fullName>
    </submittedName>
</protein>
<evidence type="ECO:0000313" key="1">
    <source>
        <dbReference type="EMBL" id="KZS04148.1"/>
    </source>
</evidence>
<dbReference type="AlphaFoldDB" id="A0A164LIN6"/>
<dbReference type="EMBL" id="LRGB01003129">
    <property type="protein sequence ID" value="KZS04148.1"/>
    <property type="molecule type" value="Genomic_DNA"/>
</dbReference>
<sequence length="64" mass="7728">MLRSKLTKLVLDITEELRDGILLRLEERFVYSFDLDDYILVSVSHPAFKFGWLKRFKSRFKSIF</sequence>
<proteinExistence type="predicted"/>
<reference evidence="1 2" key="1">
    <citation type="submission" date="2016-03" db="EMBL/GenBank/DDBJ databases">
        <title>EvidentialGene: Evidence-directed Construction of Genes on Genomes.</title>
        <authorList>
            <person name="Gilbert D.G."/>
            <person name="Choi J.-H."/>
            <person name="Mockaitis K."/>
            <person name="Colbourne J."/>
            <person name="Pfrender M."/>
        </authorList>
    </citation>
    <scope>NUCLEOTIDE SEQUENCE [LARGE SCALE GENOMIC DNA]</scope>
    <source>
        <strain evidence="1 2">Xinb3</strain>
        <tissue evidence="1">Complete organism</tissue>
    </source>
</reference>
<gene>
    <name evidence="1" type="ORF">APZ42_032995</name>
</gene>
<comment type="caution">
    <text evidence="1">The sequence shown here is derived from an EMBL/GenBank/DDBJ whole genome shotgun (WGS) entry which is preliminary data.</text>
</comment>
<accession>A0A164LIN6</accession>